<feature type="compositionally biased region" description="Basic and acidic residues" evidence="2">
    <location>
        <begin position="51"/>
        <end position="63"/>
    </location>
</feature>
<proteinExistence type="predicted"/>
<organism evidence="4 5">
    <name type="scientific">Magallana gigas</name>
    <name type="common">Pacific oyster</name>
    <name type="synonym">Crassostrea gigas</name>
    <dbReference type="NCBI Taxonomy" id="29159"/>
    <lineage>
        <taxon>Eukaryota</taxon>
        <taxon>Metazoa</taxon>
        <taxon>Spiralia</taxon>
        <taxon>Lophotrochozoa</taxon>
        <taxon>Mollusca</taxon>
        <taxon>Bivalvia</taxon>
        <taxon>Autobranchia</taxon>
        <taxon>Pteriomorphia</taxon>
        <taxon>Ostreida</taxon>
        <taxon>Ostreoidea</taxon>
        <taxon>Ostreidae</taxon>
        <taxon>Magallana</taxon>
    </lineage>
</organism>
<accession>A0A8W8MSY8</accession>
<dbReference type="PROSITE" id="PS00028">
    <property type="entry name" value="ZINC_FINGER_C2H2_1"/>
    <property type="match status" value="1"/>
</dbReference>
<reference evidence="4" key="1">
    <citation type="submission" date="2022-08" db="UniProtKB">
        <authorList>
            <consortium name="EnsemblMetazoa"/>
        </authorList>
    </citation>
    <scope>IDENTIFICATION</scope>
    <source>
        <strain evidence="4">05x7-T-G4-1.051#20</strain>
    </source>
</reference>
<keyword evidence="1" id="KW-0862">Zinc</keyword>
<keyword evidence="5" id="KW-1185">Reference proteome</keyword>
<dbReference type="EnsemblMetazoa" id="G34377.1">
    <property type="protein sequence ID" value="G34377.1:cds"/>
    <property type="gene ID" value="G34377"/>
</dbReference>
<dbReference type="PROSITE" id="PS50157">
    <property type="entry name" value="ZINC_FINGER_C2H2_2"/>
    <property type="match status" value="1"/>
</dbReference>
<sequence>MKEELKEICCLLEGTTDSEAMDADGSFSHPREDQENERQLFVPEDSMEISDTDRRIDAPEVTKSDSAPCSQTTDSKKLLLKDENLVFSGVKQPDPKPTSIQGVKQQDHFPCIDPDCIKVFRKENQLVQHLSVGQHVYDEQQLDTLEDRSKRLWSAQCSELRLNQQILSSVPVVFEQPTNFCESHGYALKRRKKTSRFSGKVRNYLTALFRNGEETGKN</sequence>
<dbReference type="InterPro" id="IPR013087">
    <property type="entry name" value="Znf_C2H2_type"/>
</dbReference>
<evidence type="ECO:0000256" key="1">
    <source>
        <dbReference type="PROSITE-ProRule" id="PRU00042"/>
    </source>
</evidence>
<dbReference type="Proteomes" id="UP000005408">
    <property type="component" value="Unassembled WGS sequence"/>
</dbReference>
<feature type="compositionally biased region" description="Polar residues" evidence="2">
    <location>
        <begin position="64"/>
        <end position="73"/>
    </location>
</feature>
<evidence type="ECO:0000313" key="5">
    <source>
        <dbReference type="Proteomes" id="UP000005408"/>
    </source>
</evidence>
<dbReference type="GO" id="GO:0008270">
    <property type="term" value="F:zinc ion binding"/>
    <property type="evidence" value="ECO:0007669"/>
    <property type="project" value="UniProtKB-KW"/>
</dbReference>
<evidence type="ECO:0000256" key="2">
    <source>
        <dbReference type="SAM" id="MobiDB-lite"/>
    </source>
</evidence>
<feature type="region of interest" description="Disordered" evidence="2">
    <location>
        <begin position="13"/>
        <end position="74"/>
    </location>
</feature>
<protein>
    <recommendedName>
        <fullName evidence="3">C2H2-type domain-containing protein</fullName>
    </recommendedName>
</protein>
<feature type="domain" description="C2H2-type" evidence="3">
    <location>
        <begin position="109"/>
        <end position="140"/>
    </location>
</feature>
<name>A0A8W8MSY8_MAGGI</name>
<evidence type="ECO:0000313" key="4">
    <source>
        <dbReference type="EnsemblMetazoa" id="G34377.1:cds"/>
    </source>
</evidence>
<dbReference type="AlphaFoldDB" id="A0A8W8MSY8"/>
<evidence type="ECO:0000259" key="3">
    <source>
        <dbReference type="PROSITE" id="PS50157"/>
    </source>
</evidence>
<feature type="compositionally biased region" description="Basic and acidic residues" evidence="2">
    <location>
        <begin position="29"/>
        <end position="38"/>
    </location>
</feature>
<keyword evidence="1" id="KW-0479">Metal-binding</keyword>
<keyword evidence="1" id="KW-0863">Zinc-finger</keyword>